<dbReference type="EMBL" id="JABAEW010000046">
    <property type="protein sequence ID" value="NMD88431.1"/>
    <property type="molecule type" value="Genomic_DNA"/>
</dbReference>
<proteinExistence type="predicted"/>
<organism evidence="2 3">
    <name type="scientific">Victivallis vadensis</name>
    <dbReference type="NCBI Taxonomy" id="172901"/>
    <lineage>
        <taxon>Bacteria</taxon>
        <taxon>Pseudomonadati</taxon>
        <taxon>Lentisphaerota</taxon>
        <taxon>Lentisphaeria</taxon>
        <taxon>Victivallales</taxon>
        <taxon>Victivallaceae</taxon>
        <taxon>Victivallis</taxon>
    </lineage>
</organism>
<dbReference type="AlphaFoldDB" id="A0A2U1B750"/>
<dbReference type="Gene3D" id="1.10.150.240">
    <property type="entry name" value="Putative phosphatase, domain 2"/>
    <property type="match status" value="1"/>
</dbReference>
<protein>
    <submittedName>
        <fullName evidence="2">HAD superfamily hydrolase (TIGR01509 family)</fullName>
    </submittedName>
    <submittedName>
        <fullName evidence="1">HAD-IA family hydrolase</fullName>
    </submittedName>
</protein>
<accession>A0A2U1B750</accession>
<sequence length="197" mass="22058">MDRKVIALDIGQVCVQVRGELCFAKLGYRSAAEVPRELFVLNDEMEKGRLTADEYFERFRELTGSELDKEAMLEAFCSIIAAPVPGMSELVARLPGHGIRPVFFSNTSCLHLERVRQIFAGAAAVPEGVYSFEVGAMKPESAIYEAFEQRYGRPALYVDDRPDLIAAARERGWEAHCFNGAADLEKTLRNRLLVHCN</sequence>
<evidence type="ECO:0000313" key="3">
    <source>
        <dbReference type="Proteomes" id="UP000245959"/>
    </source>
</evidence>
<dbReference type="PANTHER" id="PTHR43611:SF3">
    <property type="entry name" value="FLAVIN MONONUCLEOTIDE HYDROLASE 1, CHLOROPLATIC"/>
    <property type="match status" value="1"/>
</dbReference>
<dbReference type="OrthoDB" id="9797415at2"/>
<comment type="caution">
    <text evidence="2">The sequence shown here is derived from an EMBL/GenBank/DDBJ whole genome shotgun (WGS) entry which is preliminary data.</text>
</comment>
<dbReference type="Proteomes" id="UP000576225">
    <property type="component" value="Unassembled WGS sequence"/>
</dbReference>
<dbReference type="Pfam" id="PF00702">
    <property type="entry name" value="Hydrolase"/>
    <property type="match status" value="1"/>
</dbReference>
<dbReference type="EMBL" id="QEKH01000006">
    <property type="protein sequence ID" value="PVY44509.1"/>
    <property type="molecule type" value="Genomic_DNA"/>
</dbReference>
<name>A0A2U1B750_9BACT</name>
<keyword evidence="2" id="KW-0378">Hydrolase</keyword>
<dbReference type="GO" id="GO:0016787">
    <property type="term" value="F:hydrolase activity"/>
    <property type="evidence" value="ECO:0007669"/>
    <property type="project" value="UniProtKB-KW"/>
</dbReference>
<evidence type="ECO:0000313" key="2">
    <source>
        <dbReference type="EMBL" id="PVY44509.1"/>
    </source>
</evidence>
<evidence type="ECO:0000313" key="1">
    <source>
        <dbReference type="EMBL" id="NMD88431.1"/>
    </source>
</evidence>
<dbReference type="RefSeq" id="WP_116883144.1">
    <property type="nucleotide sequence ID" value="NZ_CABMMC010000114.1"/>
</dbReference>
<evidence type="ECO:0000313" key="4">
    <source>
        <dbReference type="Proteomes" id="UP000576225"/>
    </source>
</evidence>
<keyword evidence="3" id="KW-1185">Reference proteome</keyword>
<dbReference type="Gene3D" id="3.40.50.1000">
    <property type="entry name" value="HAD superfamily/HAD-like"/>
    <property type="match status" value="1"/>
</dbReference>
<dbReference type="InterPro" id="IPR023214">
    <property type="entry name" value="HAD_sf"/>
</dbReference>
<dbReference type="SUPFAM" id="SSF56784">
    <property type="entry name" value="HAD-like"/>
    <property type="match status" value="1"/>
</dbReference>
<dbReference type="GeneID" id="78294463"/>
<gene>
    <name evidence="2" type="ORF">C8D82_10626</name>
    <name evidence="1" type="ORF">HF882_17730</name>
</gene>
<reference evidence="1 4" key="2">
    <citation type="submission" date="2020-04" db="EMBL/GenBank/DDBJ databases">
        <authorList>
            <person name="Hitch T.C.A."/>
            <person name="Wylensek D."/>
            <person name="Clavel T."/>
        </authorList>
    </citation>
    <scope>NUCLEOTIDE SEQUENCE [LARGE SCALE GENOMIC DNA]</scope>
    <source>
        <strain evidence="1 4">COR2-253-APC-1A</strain>
    </source>
</reference>
<dbReference type="InterPro" id="IPR023198">
    <property type="entry name" value="PGP-like_dom2"/>
</dbReference>
<dbReference type="NCBIfam" id="TIGR01509">
    <property type="entry name" value="HAD-SF-IA-v3"/>
    <property type="match status" value="1"/>
</dbReference>
<dbReference type="InterPro" id="IPR036412">
    <property type="entry name" value="HAD-like_sf"/>
</dbReference>
<dbReference type="Proteomes" id="UP000245959">
    <property type="component" value="Unassembled WGS sequence"/>
</dbReference>
<dbReference type="InterPro" id="IPR006439">
    <property type="entry name" value="HAD-SF_hydro_IA"/>
</dbReference>
<dbReference type="PANTHER" id="PTHR43611">
    <property type="entry name" value="ALPHA-D-GLUCOSE 1-PHOSPHATE PHOSPHATASE"/>
    <property type="match status" value="1"/>
</dbReference>
<reference evidence="2 3" key="1">
    <citation type="submission" date="2018-04" db="EMBL/GenBank/DDBJ databases">
        <title>Genomic Encyclopedia of Type Strains, Phase IV (KMG-IV): sequencing the most valuable type-strain genomes for metagenomic binning, comparative biology and taxonomic classification.</title>
        <authorList>
            <person name="Goeker M."/>
        </authorList>
    </citation>
    <scope>NUCLEOTIDE SEQUENCE [LARGE SCALE GENOMIC DNA]</scope>
    <source>
        <strain evidence="2 3">DSM 14823</strain>
    </source>
</reference>